<evidence type="ECO:0000313" key="2">
    <source>
        <dbReference type="Proteomes" id="UP000391834"/>
    </source>
</evidence>
<dbReference type="Proteomes" id="UP000391834">
    <property type="component" value="Unassembled WGS sequence"/>
</dbReference>
<evidence type="ECO:0000313" key="1">
    <source>
        <dbReference type="EMBL" id="GET33183.1"/>
    </source>
</evidence>
<gene>
    <name evidence="1" type="ORF">PbJCM13498_20460</name>
</gene>
<accession>A0A5M4B005</accession>
<organism evidence="1 2">
    <name type="scientific">Prolixibacter bellariivorans</name>
    <dbReference type="NCBI Taxonomy" id="314319"/>
    <lineage>
        <taxon>Bacteria</taxon>
        <taxon>Pseudomonadati</taxon>
        <taxon>Bacteroidota</taxon>
        <taxon>Bacteroidia</taxon>
        <taxon>Marinilabiliales</taxon>
        <taxon>Prolixibacteraceae</taxon>
        <taxon>Prolixibacter</taxon>
    </lineage>
</organism>
<dbReference type="OrthoDB" id="880927at2"/>
<comment type="caution">
    <text evidence="1">The sequence shown here is derived from an EMBL/GenBank/DDBJ whole genome shotgun (WGS) entry which is preliminary data.</text>
</comment>
<reference evidence="1 2" key="1">
    <citation type="submission" date="2019-10" db="EMBL/GenBank/DDBJ databases">
        <title>Prolixibacter strains distinguished by the presence of nitrate reductase genes were adept at nitrate-dependent anaerobic corrosion of metallic iron and carbon steel.</title>
        <authorList>
            <person name="Iino T."/>
            <person name="Shono N."/>
            <person name="Ito K."/>
            <person name="Nakamura R."/>
            <person name="Sueoka K."/>
            <person name="Harayama S."/>
            <person name="Ohkuma M."/>
        </authorList>
    </citation>
    <scope>NUCLEOTIDE SEQUENCE [LARGE SCALE GENOMIC DNA]</scope>
    <source>
        <strain evidence="1 2">JCM 13498</strain>
    </source>
</reference>
<name>A0A5M4B005_9BACT</name>
<dbReference type="RefSeq" id="WP_025865677.1">
    <property type="nucleotide sequence ID" value="NZ_BLAX01000001.1"/>
</dbReference>
<protein>
    <submittedName>
        <fullName evidence="1">Uncharacterized protein</fullName>
    </submittedName>
</protein>
<proteinExistence type="predicted"/>
<dbReference type="EMBL" id="BLAX01000001">
    <property type="protein sequence ID" value="GET33183.1"/>
    <property type="molecule type" value="Genomic_DNA"/>
</dbReference>
<keyword evidence="2" id="KW-1185">Reference proteome</keyword>
<dbReference type="AlphaFoldDB" id="A0A5M4B005"/>
<sequence length="187" mass="20151">MAKVGDNMVTTGLSGKLGNLLVFRNRNGKTYVAKAPRERTGEPSEAQKQHQAKFQQAIIYGRGAIADPATKAAYQASAEGGQTAFNVAVADFFNAPHIDEVDVSNYTGQPGSFIRIRAVDDFNIAEVTVTIQNGDSSEVESGAAQPEDGMIWWRYTATANNESLEGDKIIIRVSDVPGNITEEEKGL</sequence>